<dbReference type="Proteomes" id="UP000499080">
    <property type="component" value="Unassembled WGS sequence"/>
</dbReference>
<evidence type="ECO:0000313" key="9">
    <source>
        <dbReference type="EMBL" id="GBN11499.1"/>
    </source>
</evidence>
<feature type="compositionally biased region" description="Polar residues" evidence="8">
    <location>
        <begin position="664"/>
        <end position="678"/>
    </location>
</feature>
<dbReference type="GO" id="GO:0000056">
    <property type="term" value="P:ribosomal small subunit export from nucleus"/>
    <property type="evidence" value="ECO:0007669"/>
    <property type="project" value="InterPro"/>
</dbReference>
<keyword evidence="5" id="KW-0811">Translocation</keyword>
<dbReference type="EMBL" id="BGPR01005583">
    <property type="protein sequence ID" value="GBN11499.1"/>
    <property type="molecule type" value="Genomic_DNA"/>
</dbReference>
<evidence type="ECO:0000256" key="3">
    <source>
        <dbReference type="ARBA" id="ARBA00022816"/>
    </source>
</evidence>
<comment type="subcellular location">
    <subcellularLocation>
        <location evidence="1">Nucleus</location>
        <location evidence="1">Nuclear pore complex</location>
    </subcellularLocation>
</comment>
<name>A0A4Y2LAS9_ARAVE</name>
<dbReference type="GO" id="GO:0000055">
    <property type="term" value="P:ribosomal large subunit export from nucleus"/>
    <property type="evidence" value="ECO:0007669"/>
    <property type="project" value="InterPro"/>
</dbReference>
<keyword evidence="4" id="KW-0653">Protein transport</keyword>
<evidence type="ECO:0000256" key="4">
    <source>
        <dbReference type="ARBA" id="ARBA00022927"/>
    </source>
</evidence>
<dbReference type="InterPro" id="IPR019321">
    <property type="entry name" value="Nucleoporin_Nup88"/>
</dbReference>
<evidence type="ECO:0000256" key="1">
    <source>
        <dbReference type="ARBA" id="ARBA00004567"/>
    </source>
</evidence>
<dbReference type="PANTHER" id="PTHR13257">
    <property type="entry name" value="NUCLEOPORIN NUP84-RELATED"/>
    <property type="match status" value="1"/>
</dbReference>
<dbReference type="Pfam" id="PF10168">
    <property type="entry name" value="Nup88"/>
    <property type="match status" value="1"/>
</dbReference>
<organism evidence="9 10">
    <name type="scientific">Araneus ventricosus</name>
    <name type="common">Orbweaver spider</name>
    <name type="synonym">Epeira ventricosa</name>
    <dbReference type="NCBI Taxonomy" id="182803"/>
    <lineage>
        <taxon>Eukaryota</taxon>
        <taxon>Metazoa</taxon>
        <taxon>Ecdysozoa</taxon>
        <taxon>Arthropoda</taxon>
        <taxon>Chelicerata</taxon>
        <taxon>Arachnida</taxon>
        <taxon>Araneae</taxon>
        <taxon>Araneomorphae</taxon>
        <taxon>Entelegynae</taxon>
        <taxon>Araneoidea</taxon>
        <taxon>Araneidae</taxon>
        <taxon>Araneus</taxon>
    </lineage>
</organism>
<dbReference type="GO" id="GO:0017056">
    <property type="term" value="F:structural constituent of nuclear pore"/>
    <property type="evidence" value="ECO:0007669"/>
    <property type="project" value="InterPro"/>
</dbReference>
<feature type="region of interest" description="Disordered" evidence="8">
    <location>
        <begin position="653"/>
        <end position="678"/>
    </location>
</feature>
<dbReference type="GO" id="GO:0005643">
    <property type="term" value="C:nuclear pore"/>
    <property type="evidence" value="ECO:0007669"/>
    <property type="project" value="UniProtKB-SubCell"/>
</dbReference>
<evidence type="ECO:0000256" key="5">
    <source>
        <dbReference type="ARBA" id="ARBA00023010"/>
    </source>
</evidence>
<dbReference type="OrthoDB" id="341482at2759"/>
<dbReference type="GO" id="GO:0006606">
    <property type="term" value="P:protein import into nucleus"/>
    <property type="evidence" value="ECO:0007669"/>
    <property type="project" value="TreeGrafter"/>
</dbReference>
<evidence type="ECO:0000313" key="10">
    <source>
        <dbReference type="Proteomes" id="UP000499080"/>
    </source>
</evidence>
<protein>
    <submittedName>
        <fullName evidence="9">Nuclear pore complex protein Nup88</fullName>
    </submittedName>
</protein>
<reference evidence="9 10" key="1">
    <citation type="journal article" date="2019" name="Sci. Rep.">
        <title>Orb-weaving spider Araneus ventricosus genome elucidates the spidroin gene catalogue.</title>
        <authorList>
            <person name="Kono N."/>
            <person name="Nakamura H."/>
            <person name="Ohtoshi R."/>
            <person name="Moran D.A.P."/>
            <person name="Shinohara A."/>
            <person name="Yoshida Y."/>
            <person name="Fujiwara M."/>
            <person name="Mori M."/>
            <person name="Tomita M."/>
            <person name="Arakawa K."/>
        </authorList>
    </citation>
    <scope>NUCLEOTIDE SEQUENCE [LARGE SCALE GENOMIC DNA]</scope>
</reference>
<dbReference type="InterPro" id="IPR037700">
    <property type="entry name" value="NUP88/NUP82"/>
</dbReference>
<keyword evidence="10" id="KW-1185">Reference proteome</keyword>
<dbReference type="GO" id="GO:0006406">
    <property type="term" value="P:mRNA export from nucleus"/>
    <property type="evidence" value="ECO:0007669"/>
    <property type="project" value="TreeGrafter"/>
</dbReference>
<dbReference type="PANTHER" id="PTHR13257:SF0">
    <property type="entry name" value="NUCLEAR PORE COMPLEX PROTEIN NUP88"/>
    <property type="match status" value="1"/>
</dbReference>
<gene>
    <name evidence="9" type="primary">Nup88</name>
    <name evidence="9" type="ORF">AVEN_205194_1</name>
</gene>
<keyword evidence="2" id="KW-0813">Transport</keyword>
<evidence type="ECO:0000256" key="8">
    <source>
        <dbReference type="SAM" id="MobiDB-lite"/>
    </source>
</evidence>
<dbReference type="AlphaFoldDB" id="A0A4Y2LAS9"/>
<comment type="caution">
    <text evidence="9">The sequence shown here is derived from an EMBL/GenBank/DDBJ whole genome shotgun (WGS) entry which is preliminary data.</text>
</comment>
<evidence type="ECO:0000256" key="2">
    <source>
        <dbReference type="ARBA" id="ARBA00022448"/>
    </source>
</evidence>
<proteinExistence type="predicted"/>
<accession>A0A4Y2LAS9</accession>
<dbReference type="InterPro" id="IPR036322">
    <property type="entry name" value="WD40_repeat_dom_sf"/>
</dbReference>
<keyword evidence="7" id="KW-0539">Nucleus</keyword>
<keyword evidence="6" id="KW-0906">Nuclear pore complex</keyword>
<evidence type="ECO:0000256" key="6">
    <source>
        <dbReference type="ARBA" id="ARBA00023132"/>
    </source>
</evidence>
<sequence>MASSIDQALKNCGMLEKLVLNQKKYFNIKESKSLLATFEQYVFVWDDAGSCVLTTEIKSNDLKENTSMKLTLTNPPVFDVETILFNQTGSLLALSGKSGVMIFEVPWRYGKFSSSNVNRESIIGRSWNIAEYFFVCSNKVSVLQVAWHPGSSSNTHLTVLSTDNYIRTYDVTDPQTPLQAIALNPNSKNSFLSSESKISFSTCFGENSVSFDFGPPEEMQVPRANSSRIIKTYEDMTVWPIYILNGSGDVSVVKSPLNRDRSQPAAKVLGPLPMYPPSDDNYGYDACYILCLHTVPTCIVIATATGVVYHCIVLENSPSSWKEKQEETSWELPNPDDNDVSLYVFESVELSLALTEEPDDVYSHPIRLYKDVTSHSKYHGTHVSGLHSIAVPFLQALEDSVESGTLEKVLSEELKQTCIVEHTICTKPFPQSDSVPVLGFDVIINDAGVSLICLLASWEFVCLPLVSSYFSSIPQLLVKNNYLSKNDDKSSVSVFGQQIEKCLQRSMCSPYLKSSLPAEHNNSSPQQWLELLCNVTQRFREDYIQRLNTAQALLRSRIKVLTQQKEYQLQDISKTQEEKEKLILEAERLAEKYEDANANQQKLLKRIETVLQKFQQNLPYLSNAELNMKETLVAHEEKLKAFETSLEQIKKKLKHQKEKKQDSVEGNATPKSDMSNLNLTETQIKHVKELLMQEGESIAELMKALTTMKKEIGL</sequence>
<dbReference type="SUPFAM" id="SSF50978">
    <property type="entry name" value="WD40 repeat-like"/>
    <property type="match status" value="1"/>
</dbReference>
<evidence type="ECO:0000256" key="7">
    <source>
        <dbReference type="ARBA" id="ARBA00023242"/>
    </source>
</evidence>
<keyword evidence="3" id="KW-0509">mRNA transport</keyword>